<proteinExistence type="predicted"/>
<reference evidence="1" key="1">
    <citation type="submission" date="2023-08" db="EMBL/GenBank/DDBJ databases">
        <authorList>
            <person name="Alioto T."/>
            <person name="Alioto T."/>
            <person name="Gomez Garrido J."/>
        </authorList>
    </citation>
    <scope>NUCLEOTIDE SEQUENCE</scope>
</reference>
<keyword evidence="2" id="KW-1185">Reference proteome</keyword>
<evidence type="ECO:0000313" key="1">
    <source>
        <dbReference type="EMBL" id="CAJ1087624.1"/>
    </source>
</evidence>
<sequence length="135" mass="15114">MSESPLLGFLSSLQSAIQLCPRLFPQQAPSTDKCLTSPHLLPSCYLLGAGQFGSEVHGKYAPGTQCWRVDDNPRVTPRYRRRLPVKSWLCLLSLSPSQLNAYDCTAHRQKEVSSQRCITTLMFPTLCWSTRGVKV</sequence>
<dbReference type="Proteomes" id="UP001178508">
    <property type="component" value="Chromosome 24"/>
</dbReference>
<dbReference type="EMBL" id="OY660887">
    <property type="protein sequence ID" value="CAJ1087624.1"/>
    <property type="molecule type" value="Genomic_DNA"/>
</dbReference>
<gene>
    <name evidence="1" type="ORF">XNOV1_A015568</name>
</gene>
<name>A0AAV1HRZ4_XYRNO</name>
<organism evidence="1 2">
    <name type="scientific">Xyrichtys novacula</name>
    <name type="common">Pearly razorfish</name>
    <name type="synonym">Hemipteronotus novacula</name>
    <dbReference type="NCBI Taxonomy" id="13765"/>
    <lineage>
        <taxon>Eukaryota</taxon>
        <taxon>Metazoa</taxon>
        <taxon>Chordata</taxon>
        <taxon>Craniata</taxon>
        <taxon>Vertebrata</taxon>
        <taxon>Euteleostomi</taxon>
        <taxon>Actinopterygii</taxon>
        <taxon>Neopterygii</taxon>
        <taxon>Teleostei</taxon>
        <taxon>Neoteleostei</taxon>
        <taxon>Acanthomorphata</taxon>
        <taxon>Eupercaria</taxon>
        <taxon>Labriformes</taxon>
        <taxon>Labridae</taxon>
        <taxon>Xyrichtys</taxon>
    </lineage>
</organism>
<evidence type="ECO:0000313" key="2">
    <source>
        <dbReference type="Proteomes" id="UP001178508"/>
    </source>
</evidence>
<protein>
    <submittedName>
        <fullName evidence="1">Unnamed protein product</fullName>
    </submittedName>
</protein>
<accession>A0AAV1HRZ4</accession>
<dbReference type="AlphaFoldDB" id="A0AAV1HRZ4"/>